<evidence type="ECO:0000256" key="7">
    <source>
        <dbReference type="ARBA" id="ARBA00022833"/>
    </source>
</evidence>
<evidence type="ECO:0000256" key="9">
    <source>
        <dbReference type="ARBA" id="ARBA00023049"/>
    </source>
</evidence>
<comment type="cofactor">
    <cofactor evidence="1 11">
        <name>Zn(2+)</name>
        <dbReference type="ChEBI" id="CHEBI:29105"/>
    </cofactor>
</comment>
<sequence length="364" mass="39291">MTGILVAVLVIGVLIAVHEFGHFVFAKLFGVGVERFSIGFGPALFSKKMGETEYVLSLVPLGGYVKMAGEGDNDEKPVNSGKSFDKKPVWKRIVICLAGPVFNILFALVLIVFANLIYGIPTLTTKIGGVVAGSPAEKSGLVKGDIVIGVEIVTPVSGNGFTSVWKWEELTDFIKNNEKKELIFFVLPKGMPPAVEIHVVPELKDTKNLFGESEKRYVIGIQPADPVFIKDPVSAVPLGVNITSNMLKIVGLGFWKLMTGQLAVKDSLGGPILIGQAGSNAYSTAGFIGIMFFTAIFSINLGILNLLPIPMLDGGYIPFLLIEAVRGKPVSIKTREKFFRIGLAILLLIMAFAVFNDISRIFSK</sequence>
<evidence type="ECO:0000256" key="11">
    <source>
        <dbReference type="RuleBase" id="RU362031"/>
    </source>
</evidence>
<keyword evidence="4 13" id="KW-0645">Protease</keyword>
<evidence type="ECO:0000256" key="1">
    <source>
        <dbReference type="ARBA" id="ARBA00001947"/>
    </source>
</evidence>
<dbReference type="SUPFAM" id="SSF50156">
    <property type="entry name" value="PDZ domain-like"/>
    <property type="match status" value="1"/>
</dbReference>
<reference evidence="13 14" key="1">
    <citation type="journal article" date="2016" name="Nat. Commun.">
        <title>Thousands of microbial genomes shed light on interconnected biogeochemical processes in an aquifer system.</title>
        <authorList>
            <person name="Anantharaman K."/>
            <person name="Brown C.T."/>
            <person name="Hug L.A."/>
            <person name="Sharon I."/>
            <person name="Castelle C.J."/>
            <person name="Probst A.J."/>
            <person name="Thomas B.C."/>
            <person name="Singh A."/>
            <person name="Wilkins M.J."/>
            <person name="Karaoz U."/>
            <person name="Brodie E.L."/>
            <person name="Williams K.H."/>
            <person name="Hubbard S.S."/>
            <person name="Banfield J.F."/>
        </authorList>
    </citation>
    <scope>NUCLEOTIDE SEQUENCE [LARGE SCALE GENOMIC DNA]</scope>
</reference>
<evidence type="ECO:0000256" key="2">
    <source>
        <dbReference type="ARBA" id="ARBA00004141"/>
    </source>
</evidence>
<dbReference type="NCBIfam" id="TIGR00054">
    <property type="entry name" value="RIP metalloprotease RseP"/>
    <property type="match status" value="1"/>
</dbReference>
<dbReference type="Gene3D" id="2.30.42.10">
    <property type="match status" value="1"/>
</dbReference>
<evidence type="ECO:0000259" key="12">
    <source>
        <dbReference type="Pfam" id="PF02163"/>
    </source>
</evidence>
<organism evidence="13 14">
    <name type="scientific">Candidatus Sungbacteria bacterium RIFCSPLOWO2_12_FULL_41_11</name>
    <dbReference type="NCBI Taxonomy" id="1802286"/>
    <lineage>
        <taxon>Bacteria</taxon>
        <taxon>Candidatus Sungiibacteriota</taxon>
    </lineage>
</organism>
<protein>
    <recommendedName>
        <fullName evidence="11">Zinc metalloprotease</fullName>
        <ecNumber evidence="11">3.4.24.-</ecNumber>
    </recommendedName>
</protein>
<dbReference type="Proteomes" id="UP000177171">
    <property type="component" value="Unassembled WGS sequence"/>
</dbReference>
<evidence type="ECO:0000256" key="6">
    <source>
        <dbReference type="ARBA" id="ARBA00022801"/>
    </source>
</evidence>
<comment type="subcellular location">
    <subcellularLocation>
        <location evidence="2">Membrane</location>
        <topology evidence="2">Multi-pass membrane protein</topology>
    </subcellularLocation>
</comment>
<evidence type="ECO:0000256" key="8">
    <source>
        <dbReference type="ARBA" id="ARBA00022989"/>
    </source>
</evidence>
<dbReference type="EMBL" id="MHQY01000013">
    <property type="protein sequence ID" value="OHA14222.1"/>
    <property type="molecule type" value="Genomic_DNA"/>
</dbReference>
<dbReference type="AlphaFoldDB" id="A0A1G2LTP3"/>
<dbReference type="CDD" id="cd06163">
    <property type="entry name" value="S2P-M50_PDZ_RseP-like"/>
    <property type="match status" value="1"/>
</dbReference>
<feature type="domain" description="Peptidase M50" evidence="12">
    <location>
        <begin position="7"/>
        <end position="348"/>
    </location>
</feature>
<evidence type="ECO:0000256" key="5">
    <source>
        <dbReference type="ARBA" id="ARBA00022692"/>
    </source>
</evidence>
<feature type="transmembrane region" description="Helical" evidence="11">
    <location>
        <begin position="92"/>
        <end position="118"/>
    </location>
</feature>
<evidence type="ECO:0000256" key="3">
    <source>
        <dbReference type="ARBA" id="ARBA00007931"/>
    </source>
</evidence>
<proteinExistence type="inferred from homology"/>
<dbReference type="PANTHER" id="PTHR42837">
    <property type="entry name" value="REGULATOR OF SIGMA-E PROTEASE RSEP"/>
    <property type="match status" value="1"/>
</dbReference>
<dbReference type="InterPro" id="IPR036034">
    <property type="entry name" value="PDZ_sf"/>
</dbReference>
<dbReference type="Pfam" id="PF02163">
    <property type="entry name" value="Peptidase_M50"/>
    <property type="match status" value="1"/>
</dbReference>
<accession>A0A1G2LTP3</accession>
<dbReference type="GO" id="GO:0016020">
    <property type="term" value="C:membrane"/>
    <property type="evidence" value="ECO:0007669"/>
    <property type="project" value="UniProtKB-SubCell"/>
</dbReference>
<evidence type="ECO:0000256" key="10">
    <source>
        <dbReference type="ARBA" id="ARBA00023136"/>
    </source>
</evidence>
<keyword evidence="6 11" id="KW-0378">Hydrolase</keyword>
<dbReference type="PANTHER" id="PTHR42837:SF2">
    <property type="entry name" value="MEMBRANE METALLOPROTEASE ARASP2, CHLOROPLASTIC-RELATED"/>
    <property type="match status" value="1"/>
</dbReference>
<evidence type="ECO:0000313" key="14">
    <source>
        <dbReference type="Proteomes" id="UP000177171"/>
    </source>
</evidence>
<keyword evidence="11" id="KW-0479">Metal-binding</keyword>
<feature type="transmembrane region" description="Helical" evidence="11">
    <location>
        <begin position="281"/>
        <end position="303"/>
    </location>
</feature>
<evidence type="ECO:0000313" key="13">
    <source>
        <dbReference type="EMBL" id="OHA14222.1"/>
    </source>
</evidence>
<comment type="similarity">
    <text evidence="3 11">Belongs to the peptidase M50B family.</text>
</comment>
<keyword evidence="9 11" id="KW-0482">Metalloprotease</keyword>
<feature type="transmembrane region" description="Helical" evidence="11">
    <location>
        <begin position="338"/>
        <end position="355"/>
    </location>
</feature>
<dbReference type="EC" id="3.4.24.-" evidence="11"/>
<dbReference type="GO" id="GO:0006508">
    <property type="term" value="P:proteolysis"/>
    <property type="evidence" value="ECO:0007669"/>
    <property type="project" value="UniProtKB-KW"/>
</dbReference>
<keyword evidence="5 11" id="KW-0812">Transmembrane</keyword>
<name>A0A1G2LTP3_9BACT</name>
<dbReference type="InterPro" id="IPR008915">
    <property type="entry name" value="Peptidase_M50"/>
</dbReference>
<comment type="caution">
    <text evidence="13">The sequence shown here is derived from an EMBL/GenBank/DDBJ whole genome shotgun (WGS) entry which is preliminary data.</text>
</comment>
<dbReference type="GO" id="GO:0046872">
    <property type="term" value="F:metal ion binding"/>
    <property type="evidence" value="ECO:0007669"/>
    <property type="project" value="UniProtKB-KW"/>
</dbReference>
<keyword evidence="8 11" id="KW-1133">Transmembrane helix</keyword>
<keyword evidence="10 11" id="KW-0472">Membrane</keyword>
<keyword evidence="7 11" id="KW-0862">Zinc</keyword>
<gene>
    <name evidence="13" type="ORF">A3G49_03065</name>
</gene>
<evidence type="ECO:0000256" key="4">
    <source>
        <dbReference type="ARBA" id="ARBA00022670"/>
    </source>
</evidence>
<dbReference type="InterPro" id="IPR004387">
    <property type="entry name" value="Pept_M50_Zn"/>
</dbReference>
<dbReference type="GO" id="GO:0004222">
    <property type="term" value="F:metalloendopeptidase activity"/>
    <property type="evidence" value="ECO:0007669"/>
    <property type="project" value="InterPro"/>
</dbReference>